<feature type="non-terminal residue" evidence="4">
    <location>
        <position position="1"/>
    </location>
</feature>
<sequence length="225" mass="24667">SINKKQVFVVTESVFSTEGAIAPFKQIVDLCEKYHAIPVIDDSHGIGVLGNHGKGILEHEGIKNFQGIYTASLGKALANMGGVVGGPKILIDYLKYYSSHLVYSTSIPPSVFGGIDKVLDIIKDEFSARSKKMWKYKHRISEALRKSGFQITESTTPISSIVVGPSLETILISKKLYENRILSTPFVYPSVPPHGGKIRLIAGANLKEESIDHAVQIFETIQIKV</sequence>
<dbReference type="InterPro" id="IPR050087">
    <property type="entry name" value="AON_synthase_class-II"/>
</dbReference>
<evidence type="ECO:0000256" key="1">
    <source>
        <dbReference type="ARBA" id="ARBA00001933"/>
    </source>
</evidence>
<dbReference type="InterPro" id="IPR015421">
    <property type="entry name" value="PyrdxlP-dep_Trfase_major"/>
</dbReference>
<dbReference type="GO" id="GO:0030170">
    <property type="term" value="F:pyridoxal phosphate binding"/>
    <property type="evidence" value="ECO:0007669"/>
    <property type="project" value="InterPro"/>
</dbReference>
<dbReference type="SUPFAM" id="SSF53383">
    <property type="entry name" value="PLP-dependent transferases"/>
    <property type="match status" value="1"/>
</dbReference>
<keyword evidence="2" id="KW-0808">Transferase</keyword>
<protein>
    <recommendedName>
        <fullName evidence="3">Aminotransferase class I/classII large domain-containing protein</fullName>
    </recommendedName>
</protein>
<dbReference type="PANTHER" id="PTHR13693">
    <property type="entry name" value="CLASS II AMINOTRANSFERASE/8-AMINO-7-OXONONANOATE SYNTHASE"/>
    <property type="match status" value="1"/>
</dbReference>
<evidence type="ECO:0000313" key="4">
    <source>
        <dbReference type="EMBL" id="GAI71652.1"/>
    </source>
</evidence>
<evidence type="ECO:0000256" key="2">
    <source>
        <dbReference type="ARBA" id="ARBA00022679"/>
    </source>
</evidence>
<reference evidence="4" key="1">
    <citation type="journal article" date="2014" name="Front. Microbiol.">
        <title>High frequency of phylogenetically diverse reductive dehalogenase-homologous genes in deep subseafloor sedimentary metagenomes.</title>
        <authorList>
            <person name="Kawai M."/>
            <person name="Futagami T."/>
            <person name="Toyoda A."/>
            <person name="Takaki Y."/>
            <person name="Nishi S."/>
            <person name="Hori S."/>
            <person name="Arai W."/>
            <person name="Tsubouchi T."/>
            <person name="Morono Y."/>
            <person name="Uchiyama I."/>
            <person name="Ito T."/>
            <person name="Fujiyama A."/>
            <person name="Inagaki F."/>
            <person name="Takami H."/>
        </authorList>
    </citation>
    <scope>NUCLEOTIDE SEQUENCE</scope>
    <source>
        <strain evidence="4">Expedition CK06-06</strain>
    </source>
</reference>
<organism evidence="4">
    <name type="scientific">marine sediment metagenome</name>
    <dbReference type="NCBI Taxonomy" id="412755"/>
    <lineage>
        <taxon>unclassified sequences</taxon>
        <taxon>metagenomes</taxon>
        <taxon>ecological metagenomes</taxon>
    </lineage>
</organism>
<gene>
    <name evidence="4" type="ORF">S12H4_03553</name>
</gene>
<dbReference type="GO" id="GO:0016740">
    <property type="term" value="F:transferase activity"/>
    <property type="evidence" value="ECO:0007669"/>
    <property type="project" value="UniProtKB-KW"/>
</dbReference>
<dbReference type="Pfam" id="PF00155">
    <property type="entry name" value="Aminotran_1_2"/>
    <property type="match status" value="1"/>
</dbReference>
<dbReference type="EMBL" id="BARW01001010">
    <property type="protein sequence ID" value="GAI71652.1"/>
    <property type="molecule type" value="Genomic_DNA"/>
</dbReference>
<name>X1QSU8_9ZZZZ</name>
<proteinExistence type="predicted"/>
<dbReference type="InterPro" id="IPR004839">
    <property type="entry name" value="Aminotransferase_I/II_large"/>
</dbReference>
<comment type="caution">
    <text evidence="4">The sequence shown here is derived from an EMBL/GenBank/DDBJ whole genome shotgun (WGS) entry which is preliminary data.</text>
</comment>
<evidence type="ECO:0000259" key="3">
    <source>
        <dbReference type="Pfam" id="PF00155"/>
    </source>
</evidence>
<dbReference type="InterPro" id="IPR015424">
    <property type="entry name" value="PyrdxlP-dep_Trfase"/>
</dbReference>
<dbReference type="Gene3D" id="3.40.640.10">
    <property type="entry name" value="Type I PLP-dependent aspartate aminotransferase-like (Major domain)"/>
    <property type="match status" value="1"/>
</dbReference>
<feature type="domain" description="Aminotransferase class I/classII large" evidence="3">
    <location>
        <begin position="5"/>
        <end position="216"/>
    </location>
</feature>
<dbReference type="InterPro" id="IPR015422">
    <property type="entry name" value="PyrdxlP-dep_Trfase_small"/>
</dbReference>
<accession>X1QSU8</accession>
<dbReference type="Gene3D" id="3.90.1150.10">
    <property type="entry name" value="Aspartate Aminotransferase, domain 1"/>
    <property type="match status" value="1"/>
</dbReference>
<dbReference type="AlphaFoldDB" id="X1QSU8"/>
<comment type="cofactor">
    <cofactor evidence="1">
        <name>pyridoxal 5'-phosphate</name>
        <dbReference type="ChEBI" id="CHEBI:597326"/>
    </cofactor>
</comment>